<evidence type="ECO:0000313" key="3">
    <source>
        <dbReference type="Proteomes" id="UP000236075"/>
    </source>
</evidence>
<dbReference type="AlphaFoldDB" id="A0AAX0WJF0"/>
<sequence length="111" mass="11816">MPQESTPCLPPCQCRKPKRTSAEKGTQANGEEALLYPAERFCGWGKTGSENGRDRTNITVPSALSGTCPLPLPMIMPGKGNTCTAQLYSLKRKEAHSRKKPGIALDAAGSA</sequence>
<gene>
    <name evidence="2" type="ORF">CXT95_10185</name>
</gene>
<protein>
    <submittedName>
        <fullName evidence="2">Uncharacterized protein</fullName>
    </submittedName>
</protein>
<feature type="region of interest" description="Disordered" evidence="1">
    <location>
        <begin position="1"/>
        <end position="30"/>
    </location>
</feature>
<evidence type="ECO:0000256" key="1">
    <source>
        <dbReference type="SAM" id="MobiDB-lite"/>
    </source>
</evidence>
<proteinExistence type="predicted"/>
<organism evidence="2 3">
    <name type="scientific">Akkermansia muciniphila</name>
    <dbReference type="NCBI Taxonomy" id="239935"/>
    <lineage>
        <taxon>Bacteria</taxon>
        <taxon>Pseudomonadati</taxon>
        <taxon>Verrucomicrobiota</taxon>
        <taxon>Verrucomicrobiia</taxon>
        <taxon>Verrucomicrobiales</taxon>
        <taxon>Akkermansiaceae</taxon>
        <taxon>Akkermansia</taxon>
    </lineage>
</organism>
<reference evidence="2 3" key="1">
    <citation type="journal article" date="2017" name="BMC Genomics">
        <title>Genome sequencing of 39 Akkermansia muciniphila isolates reveals its population structure, genomic and functional diverisity, and global distribution in mammalian gut microbiotas.</title>
        <authorList>
            <person name="Guo X."/>
            <person name="Li S."/>
            <person name="Zhang J."/>
            <person name="Wu F."/>
            <person name="Li X."/>
            <person name="Wu D."/>
            <person name="Zhang M."/>
            <person name="Ou Z."/>
            <person name="Jie Z."/>
            <person name="Yan Q."/>
            <person name="Li P."/>
            <person name="Yi J."/>
            <person name="Peng Y."/>
        </authorList>
    </citation>
    <scope>NUCLEOTIDE SEQUENCE [LARGE SCALE GENOMIC DNA]</scope>
    <source>
        <strain evidence="2 3">GP28</strain>
    </source>
</reference>
<dbReference type="EMBL" id="PJLB01000011">
    <property type="protein sequence ID" value="PND00565.1"/>
    <property type="molecule type" value="Genomic_DNA"/>
</dbReference>
<name>A0AAX0WJF0_9BACT</name>
<comment type="caution">
    <text evidence="2">The sequence shown here is derived from an EMBL/GenBank/DDBJ whole genome shotgun (WGS) entry which is preliminary data.</text>
</comment>
<evidence type="ECO:0000313" key="2">
    <source>
        <dbReference type="EMBL" id="PND00565.1"/>
    </source>
</evidence>
<dbReference type="Proteomes" id="UP000236075">
    <property type="component" value="Unassembled WGS sequence"/>
</dbReference>
<accession>A0AAX0WJF0</accession>